<sequence length="195" mass="21879">MVTILATTSFALAGTVSDRDGYKYKTVKIGKQHWMAEDYRFETKFSKCADYRGVDPDDCIREYDFLSTIDSDENICPKGWRLPTTNDFMKLTQFVASDLVKENMTAKQERRIWSEIGSRLSSTSCKGGKNSVGFNASCMFDNVGPVYYGQVNGGKNRKVGETAFECYKVSGLGLSPVECPKGGWAVYLRVRCIEE</sequence>
<organism evidence="2">
    <name type="scientific">uncultured bacterium Ad_087_C16_contig2</name>
    <dbReference type="NCBI Taxonomy" id="1489282"/>
    <lineage>
        <taxon>Bacteria</taxon>
        <taxon>environmental samples</taxon>
    </lineage>
</organism>
<protein>
    <recommendedName>
        <fullName evidence="1">Fibrobacter succinogenes major paralogous domain-containing protein</fullName>
    </recommendedName>
</protein>
<dbReference type="AlphaFoldDB" id="A0A0B4N0N0"/>
<proteinExistence type="predicted"/>
<reference evidence="2" key="1">
    <citation type="submission" date="2014-03" db="EMBL/GenBank/DDBJ databases">
        <title>A sequence of cellulolytic fosmid clone of goat rumen metagenome.</title>
        <authorList>
            <person name="Lee K.-T."/>
            <person name="Kim J.-Y."/>
            <person name="Kim Y.-J."/>
            <person name="Ahn J.-H."/>
            <person name="Park M.-N."/>
            <person name="Kim J.-H."/>
            <person name="Kim T.-H."/>
        </authorList>
    </citation>
    <scope>NUCLEOTIDE SEQUENCE</scope>
</reference>
<evidence type="ECO:0000259" key="1">
    <source>
        <dbReference type="Pfam" id="PF09603"/>
    </source>
</evidence>
<feature type="domain" description="Fibrobacter succinogenes major paralogous" evidence="1">
    <location>
        <begin position="27"/>
        <end position="137"/>
    </location>
</feature>
<dbReference type="NCBIfam" id="TIGR02145">
    <property type="entry name" value="Fib_succ_major"/>
    <property type="match status" value="1"/>
</dbReference>
<name>A0A0B4N0N0_9BACT</name>
<accession>A0A0B4N0N0</accession>
<dbReference type="InterPro" id="IPR011871">
    <property type="entry name" value="Fib_succ_major"/>
</dbReference>
<dbReference type="Pfam" id="PF09603">
    <property type="entry name" value="Fib_succ_major"/>
    <property type="match status" value="1"/>
</dbReference>
<evidence type="ECO:0000313" key="2">
    <source>
        <dbReference type="EMBL" id="AIF25941.1"/>
    </source>
</evidence>
<dbReference type="EMBL" id="KJ631380">
    <property type="protein sequence ID" value="AIF25941.1"/>
    <property type="molecule type" value="Genomic_DNA"/>
</dbReference>